<dbReference type="Gene3D" id="3.30.460.10">
    <property type="entry name" value="Beta Polymerase, domain 2"/>
    <property type="match status" value="1"/>
</dbReference>
<gene>
    <name evidence="2" type="ORF">Kpho02_65490</name>
</gene>
<dbReference type="Pfam" id="PF01909">
    <property type="entry name" value="NTP_transf_2"/>
    <property type="match status" value="1"/>
</dbReference>
<accession>A0A9W6V416</accession>
<proteinExistence type="predicted"/>
<dbReference type="InterPro" id="IPR002934">
    <property type="entry name" value="Polymerase_NTP_transf_dom"/>
</dbReference>
<evidence type="ECO:0000313" key="2">
    <source>
        <dbReference type="EMBL" id="GLW74251.1"/>
    </source>
</evidence>
<dbReference type="Proteomes" id="UP001165041">
    <property type="component" value="Unassembled WGS sequence"/>
</dbReference>
<dbReference type="EMBL" id="BSSA01000033">
    <property type="protein sequence ID" value="GLW74251.1"/>
    <property type="molecule type" value="Genomic_DNA"/>
</dbReference>
<dbReference type="InterPro" id="IPR043519">
    <property type="entry name" value="NT_sf"/>
</dbReference>
<name>A0A9W6V416_9ACTN</name>
<feature type="domain" description="Polymerase nucleotidyl transferase" evidence="1">
    <location>
        <begin position="23"/>
        <end position="72"/>
    </location>
</feature>
<dbReference type="SUPFAM" id="SSF81301">
    <property type="entry name" value="Nucleotidyltransferase"/>
    <property type="match status" value="1"/>
</dbReference>
<dbReference type="CDD" id="cd05403">
    <property type="entry name" value="NT_KNTase_like"/>
    <property type="match status" value="1"/>
</dbReference>
<evidence type="ECO:0000313" key="3">
    <source>
        <dbReference type="Proteomes" id="UP001165041"/>
    </source>
</evidence>
<dbReference type="AlphaFoldDB" id="A0A9W6V416"/>
<sequence length="291" mass="29997">MTEHGGGATAAAGEGELGEGELDRIAGRLAQVGGIVGVCLGGSRARGAHRPGSDYDLGLYYRPGELDTGALRELAAELCGRPVEVTEPGGWGPWVDGGAWLDLGPVRVDWLYRDVQRVRHHAAEARAGRYVTGQQAGHPYGVPSYAYPGELALARVLADPEGELTALQADVAAFPAALARTLESDAAWEAPFALANARKGAVRGDAGYVAGCLFRAVGLLVHVLHARAGQWLVNEKGAIASAGRLPCAPPEFARRAQQLFAPGGTDPASLAAVLDASDALAAEVLAGAVQG</sequence>
<organism evidence="2 3">
    <name type="scientific">Kitasatospora phosalacinea</name>
    <dbReference type="NCBI Taxonomy" id="2065"/>
    <lineage>
        <taxon>Bacteria</taxon>
        <taxon>Bacillati</taxon>
        <taxon>Actinomycetota</taxon>
        <taxon>Actinomycetes</taxon>
        <taxon>Kitasatosporales</taxon>
        <taxon>Streptomycetaceae</taxon>
        <taxon>Kitasatospora</taxon>
    </lineage>
</organism>
<dbReference type="GO" id="GO:0016779">
    <property type="term" value="F:nucleotidyltransferase activity"/>
    <property type="evidence" value="ECO:0007669"/>
    <property type="project" value="InterPro"/>
</dbReference>
<protein>
    <recommendedName>
        <fullName evidence="1">Polymerase nucleotidyl transferase domain-containing protein</fullName>
    </recommendedName>
</protein>
<reference evidence="2" key="1">
    <citation type="submission" date="2023-02" db="EMBL/GenBank/DDBJ databases">
        <title>Kitasatospora phosalacinea NBRC 14627.</title>
        <authorList>
            <person name="Ichikawa N."/>
            <person name="Sato H."/>
            <person name="Tonouchi N."/>
        </authorList>
    </citation>
    <scope>NUCLEOTIDE SEQUENCE</scope>
    <source>
        <strain evidence="2">NBRC 14627</strain>
    </source>
</reference>
<evidence type="ECO:0000259" key="1">
    <source>
        <dbReference type="Pfam" id="PF01909"/>
    </source>
</evidence>
<dbReference type="RefSeq" id="WP_285739854.1">
    <property type="nucleotide sequence ID" value="NZ_BSSA01000033.1"/>
</dbReference>
<comment type="caution">
    <text evidence="2">The sequence shown here is derived from an EMBL/GenBank/DDBJ whole genome shotgun (WGS) entry which is preliminary data.</text>
</comment>